<feature type="transmembrane region" description="Helical" evidence="1">
    <location>
        <begin position="120"/>
        <end position="138"/>
    </location>
</feature>
<keyword evidence="3" id="KW-1185">Reference proteome</keyword>
<organism evidence="2 3">
    <name type="scientific">Bacillus smithii 7_3_47FAA</name>
    <dbReference type="NCBI Taxonomy" id="665952"/>
    <lineage>
        <taxon>Bacteria</taxon>
        <taxon>Bacillati</taxon>
        <taxon>Bacillota</taxon>
        <taxon>Bacilli</taxon>
        <taxon>Bacillales</taxon>
        <taxon>Bacillaceae</taxon>
        <taxon>Bacillus</taxon>
    </lineage>
</organism>
<evidence type="ECO:0000313" key="2">
    <source>
        <dbReference type="EMBL" id="EHL73657.1"/>
    </source>
</evidence>
<keyword evidence="1" id="KW-0472">Membrane</keyword>
<feature type="transmembrane region" description="Helical" evidence="1">
    <location>
        <begin position="84"/>
        <end position="108"/>
    </location>
</feature>
<name>G9QPL6_9BACI</name>
<sequence>MMKRYVHVKNRQMEVGNMDGNENGKNQSEHSQQTMSMFAYVAVTGFFGGLLWSFVAYFAYWFHFTTIEPNVLLEPFTVGKWRETWIGFFMTLFAYGIVSILAAFIYYLCFKKVKSMWMGVGYGIALFLVVIFIFNPIFPGIKHWKHISFHTYVTSLCLYSLYGLFVGFSISYQYGEVYGQYYKKLQKQENQ</sequence>
<keyword evidence="1" id="KW-1133">Transmembrane helix</keyword>
<dbReference type="AlphaFoldDB" id="G9QPL6"/>
<evidence type="ECO:0008006" key="4">
    <source>
        <dbReference type="Google" id="ProtNLM"/>
    </source>
</evidence>
<evidence type="ECO:0000256" key="1">
    <source>
        <dbReference type="SAM" id="Phobius"/>
    </source>
</evidence>
<evidence type="ECO:0000313" key="3">
    <source>
        <dbReference type="Proteomes" id="UP000011747"/>
    </source>
</evidence>
<keyword evidence="1" id="KW-0812">Transmembrane</keyword>
<dbReference type="HOGENOM" id="CLU_124945_0_0_9"/>
<gene>
    <name evidence="2" type="ORF">HMPREF1015_00233</name>
</gene>
<protein>
    <recommendedName>
        <fullName evidence="4">Membrane protein YqhR</fullName>
    </recommendedName>
</protein>
<proteinExistence type="predicted"/>
<dbReference type="RefSeq" id="WP_003355310.1">
    <property type="nucleotide sequence ID" value="NZ_JH414764.1"/>
</dbReference>
<feature type="transmembrane region" description="Helical" evidence="1">
    <location>
        <begin position="150"/>
        <end position="174"/>
    </location>
</feature>
<accession>G9QPL6</accession>
<reference evidence="2 3" key="1">
    <citation type="submission" date="2011-09" db="EMBL/GenBank/DDBJ databases">
        <title>The Genome Sequence of Bacillus smithii 7_3_47FAA.</title>
        <authorList>
            <consortium name="The Broad Institute Genome Sequencing Platform"/>
            <person name="Earl A."/>
            <person name="Ward D."/>
            <person name="Feldgarden M."/>
            <person name="Gevers D."/>
            <person name="Daigneault M."/>
            <person name="Strauss J."/>
            <person name="Allen-Vercoe E."/>
            <person name="Young S.K."/>
            <person name="Zeng Q."/>
            <person name="Gargeya S."/>
            <person name="Fitzgerald M."/>
            <person name="Haas B."/>
            <person name="Abouelleil A."/>
            <person name="Alvarado L."/>
            <person name="Arachchi H.M."/>
            <person name="Berlin A."/>
            <person name="Brown A."/>
            <person name="Chapman S.B."/>
            <person name="Chen Z."/>
            <person name="Dunbar C."/>
            <person name="Freedman E."/>
            <person name="Gearin G."/>
            <person name="Goldberg J."/>
            <person name="Griggs A."/>
            <person name="Gujja S."/>
            <person name="Heiman D."/>
            <person name="Howarth C."/>
            <person name="Larson L."/>
            <person name="Lui A."/>
            <person name="MacDonald P.J.P."/>
            <person name="Montmayeur A."/>
            <person name="Murphy C."/>
            <person name="Neiman D."/>
            <person name="Pearson M."/>
            <person name="Priest M."/>
            <person name="Roberts A."/>
            <person name="Saif S."/>
            <person name="Shea T."/>
            <person name="Shenoy N."/>
            <person name="Sisk P."/>
            <person name="Stolte C."/>
            <person name="Sykes S."/>
            <person name="Wortman J."/>
            <person name="Nusbaum C."/>
            <person name="Birren B."/>
        </authorList>
    </citation>
    <scope>NUCLEOTIDE SEQUENCE [LARGE SCALE GENOMIC DNA]</scope>
    <source>
        <strain evidence="2 3">7_3_47FAA</strain>
    </source>
</reference>
<dbReference type="InterPro" id="IPR024563">
    <property type="entry name" value="YqhR"/>
</dbReference>
<dbReference type="Proteomes" id="UP000011747">
    <property type="component" value="Unassembled WGS sequence"/>
</dbReference>
<comment type="caution">
    <text evidence="2">The sequence shown here is derived from an EMBL/GenBank/DDBJ whole genome shotgun (WGS) entry which is preliminary data.</text>
</comment>
<dbReference type="PATRIC" id="fig|665952.3.peg.3117"/>
<dbReference type="EMBL" id="ACWF01000156">
    <property type="protein sequence ID" value="EHL73657.1"/>
    <property type="molecule type" value="Genomic_DNA"/>
</dbReference>
<dbReference type="Pfam" id="PF11085">
    <property type="entry name" value="YqhR"/>
    <property type="match status" value="1"/>
</dbReference>
<feature type="transmembrane region" description="Helical" evidence="1">
    <location>
        <begin position="37"/>
        <end position="64"/>
    </location>
</feature>